<gene>
    <name evidence="1" type="ORF">GCM10023320_11560</name>
</gene>
<name>A0ABP9NC91_9PSEU</name>
<proteinExistence type="predicted"/>
<organism evidence="1 2">
    <name type="scientific">Pseudonocardia adelaidensis</name>
    <dbReference type="NCBI Taxonomy" id="648754"/>
    <lineage>
        <taxon>Bacteria</taxon>
        <taxon>Bacillati</taxon>
        <taxon>Actinomycetota</taxon>
        <taxon>Actinomycetes</taxon>
        <taxon>Pseudonocardiales</taxon>
        <taxon>Pseudonocardiaceae</taxon>
        <taxon>Pseudonocardia</taxon>
    </lineage>
</organism>
<comment type="caution">
    <text evidence="1">The sequence shown here is derived from an EMBL/GenBank/DDBJ whole genome shotgun (WGS) entry which is preliminary data.</text>
</comment>
<protein>
    <submittedName>
        <fullName evidence="1">Uncharacterized protein</fullName>
    </submittedName>
</protein>
<accession>A0ABP9NC91</accession>
<evidence type="ECO:0000313" key="2">
    <source>
        <dbReference type="Proteomes" id="UP001500804"/>
    </source>
</evidence>
<reference evidence="2" key="1">
    <citation type="journal article" date="2019" name="Int. J. Syst. Evol. Microbiol.">
        <title>The Global Catalogue of Microorganisms (GCM) 10K type strain sequencing project: providing services to taxonomists for standard genome sequencing and annotation.</title>
        <authorList>
            <consortium name="The Broad Institute Genomics Platform"/>
            <consortium name="The Broad Institute Genome Sequencing Center for Infectious Disease"/>
            <person name="Wu L."/>
            <person name="Ma J."/>
        </authorList>
    </citation>
    <scope>NUCLEOTIDE SEQUENCE [LARGE SCALE GENOMIC DNA]</scope>
    <source>
        <strain evidence="2">JCM 18302</strain>
    </source>
</reference>
<dbReference type="EMBL" id="BAABJO010000004">
    <property type="protein sequence ID" value="GAA5114428.1"/>
    <property type="molecule type" value="Genomic_DNA"/>
</dbReference>
<keyword evidence="2" id="KW-1185">Reference proteome</keyword>
<sequence>MHVEGLQIGLDEAREVPRVLRPKVDAAKKKLAALHAASAAKVDMRQGRAAAIQLHLLRRERTGGQAVGQLRFETVVDQRARRYRPVGIGLVTCCRIK</sequence>
<evidence type="ECO:0000313" key="1">
    <source>
        <dbReference type="EMBL" id="GAA5114428.1"/>
    </source>
</evidence>
<dbReference type="Proteomes" id="UP001500804">
    <property type="component" value="Unassembled WGS sequence"/>
</dbReference>